<evidence type="ECO:0000313" key="3">
    <source>
        <dbReference type="Proteomes" id="UP000815698"/>
    </source>
</evidence>
<name>A0ABN5DSF3_9MICO</name>
<evidence type="ECO:0000313" key="2">
    <source>
        <dbReference type="EMBL" id="ATH96700.1"/>
    </source>
</evidence>
<proteinExistence type="predicted"/>
<evidence type="ECO:0000259" key="1">
    <source>
        <dbReference type="Pfam" id="PF19843"/>
    </source>
</evidence>
<organism evidence="2 3">
    <name type="scientific">Dermabacter jinjuensis</name>
    <dbReference type="NCBI Taxonomy" id="1667168"/>
    <lineage>
        <taxon>Bacteria</taxon>
        <taxon>Bacillati</taxon>
        <taxon>Actinomycetota</taxon>
        <taxon>Actinomycetes</taxon>
        <taxon>Micrococcales</taxon>
        <taxon>Dermabacteraceae</taxon>
        <taxon>Dermabacter</taxon>
    </lineage>
</organism>
<dbReference type="Proteomes" id="UP000815698">
    <property type="component" value="Chromosome"/>
</dbReference>
<sequence>MKAPDFKDYTGITYETDQGAQETVRFFFDAMYYGYATGDTEPLGNVVDSRQCENCQRVIDGIDRWRKKSKHISPAEISEDDIWVVETNDDFTQVEYWYTVNDVVVTEPGLSSETVKCERKASAFRLRYLNGSWKIQEGVWKGADGVSR</sequence>
<dbReference type="Pfam" id="PF19843">
    <property type="entry name" value="DUF6318"/>
    <property type="match status" value="1"/>
</dbReference>
<protein>
    <recommendedName>
        <fullName evidence="1">DUF6318 domain-containing protein</fullName>
    </recommendedName>
</protein>
<dbReference type="EMBL" id="CP023482">
    <property type="protein sequence ID" value="ATH96700.1"/>
    <property type="molecule type" value="Genomic_DNA"/>
</dbReference>
<gene>
    <name evidence="2" type="ORF">COP05_06065</name>
</gene>
<dbReference type="InterPro" id="IPR046281">
    <property type="entry name" value="DUF6318"/>
</dbReference>
<keyword evidence="3" id="KW-1185">Reference proteome</keyword>
<accession>A0ABN5DSF3</accession>
<feature type="domain" description="DUF6318" evidence="1">
    <location>
        <begin position="13"/>
        <end position="137"/>
    </location>
</feature>
<reference evidence="2 3" key="1">
    <citation type="journal article" date="2016" name="Int. J. Syst. Evol. Microbiol.">
        <title>Dermabacter jinjuensis sp. nov., a novel species of the genus Dermabacter isolated from a clinical specimen.</title>
        <authorList>
            <person name="Park Y.K."/>
            <person name="Lee K.M."/>
            <person name="Lee W.K."/>
            <person name="Cho M.J."/>
            <person name="Lee H.S."/>
            <person name="Cho Y.G."/>
            <person name="Lee Y.C."/>
            <person name="Lee W.K."/>
            <person name="Seong W.K."/>
            <person name="Hwang K.J."/>
        </authorList>
    </citation>
    <scope>NUCLEOTIDE SEQUENCE [LARGE SCALE GENOMIC DNA]</scope>
    <source>
        <strain evidence="2 3">32T</strain>
    </source>
</reference>